<dbReference type="EMBL" id="CAVMBE010000003">
    <property type="protein sequence ID" value="CAK3811454.1"/>
    <property type="molecule type" value="Genomic_DNA"/>
</dbReference>
<dbReference type="GO" id="GO:0016740">
    <property type="term" value="F:transferase activity"/>
    <property type="evidence" value="ECO:0007669"/>
    <property type="project" value="UniProtKB-KW"/>
</dbReference>
<feature type="domain" description="Aminotransferase class V" evidence="2">
    <location>
        <begin position="95"/>
        <end position="273"/>
    </location>
</feature>
<dbReference type="SUPFAM" id="SSF53383">
    <property type="entry name" value="PLP-dependent transferases"/>
    <property type="match status" value="1"/>
</dbReference>
<dbReference type="Gene3D" id="3.40.640.10">
    <property type="entry name" value="Type I PLP-dependent aspartate aminotransferase-like (Major domain)"/>
    <property type="match status" value="1"/>
</dbReference>
<protein>
    <submittedName>
        <fullName evidence="3">PLP-dependent transferase</fullName>
    </submittedName>
</protein>
<dbReference type="InterPro" id="IPR015424">
    <property type="entry name" value="PyrdxlP-dep_Trfase"/>
</dbReference>
<organism evidence="3 4">
    <name type="scientific">Lecanosticta acicola</name>
    <dbReference type="NCBI Taxonomy" id="111012"/>
    <lineage>
        <taxon>Eukaryota</taxon>
        <taxon>Fungi</taxon>
        <taxon>Dikarya</taxon>
        <taxon>Ascomycota</taxon>
        <taxon>Pezizomycotina</taxon>
        <taxon>Dothideomycetes</taxon>
        <taxon>Dothideomycetidae</taxon>
        <taxon>Mycosphaerellales</taxon>
        <taxon>Mycosphaerellaceae</taxon>
        <taxon>Lecanosticta</taxon>
    </lineage>
</organism>
<evidence type="ECO:0000256" key="1">
    <source>
        <dbReference type="ARBA" id="ARBA00022898"/>
    </source>
</evidence>
<reference evidence="3" key="1">
    <citation type="submission" date="2023-11" db="EMBL/GenBank/DDBJ databases">
        <authorList>
            <person name="Alioto T."/>
            <person name="Alioto T."/>
            <person name="Gomez Garrido J."/>
        </authorList>
    </citation>
    <scope>NUCLEOTIDE SEQUENCE</scope>
</reference>
<evidence type="ECO:0000313" key="4">
    <source>
        <dbReference type="Proteomes" id="UP001296104"/>
    </source>
</evidence>
<dbReference type="InterPro" id="IPR000192">
    <property type="entry name" value="Aminotrans_V_dom"/>
</dbReference>
<name>A0AAI8YS85_9PEZI</name>
<keyword evidence="4" id="KW-1185">Reference proteome</keyword>
<evidence type="ECO:0000313" key="3">
    <source>
        <dbReference type="EMBL" id="CAK3811454.1"/>
    </source>
</evidence>
<dbReference type="AlphaFoldDB" id="A0AAI8YS85"/>
<evidence type="ECO:0000259" key="2">
    <source>
        <dbReference type="Pfam" id="PF00266"/>
    </source>
</evidence>
<accession>A0AAI8YS85</accession>
<gene>
    <name evidence="3" type="ORF">LECACI_7A001030</name>
</gene>
<keyword evidence="3" id="KW-0808">Transferase</keyword>
<dbReference type="Proteomes" id="UP001296104">
    <property type="component" value="Unassembled WGS sequence"/>
</dbReference>
<comment type="caution">
    <text evidence="3">The sequence shown here is derived from an EMBL/GenBank/DDBJ whole genome shotgun (WGS) entry which is preliminary data.</text>
</comment>
<keyword evidence="1" id="KW-0663">Pyridoxal phosphate</keyword>
<dbReference type="PANTHER" id="PTHR43092">
    <property type="entry name" value="L-CYSTEINE DESULFHYDRASE"/>
    <property type="match status" value="1"/>
</dbReference>
<sequence length="470" mass="52685">MPEDTSILIDMKNLDLTADMVIRPNKSKLEIDAIDSIQCGKEVARHFGFAEGYRNLNHGSFGTYPAGVKAVQRKFQDDCEARPDQFIRYEFPRRNDEARGAVAGILGVDSETCVFVPNATTGVNTVLRNIVYQPGDVIIYFATIYGACHKTVEYMTETTPAESRSVEYKYPISDAELCSRFEETIKAIKTQGKNPKLAIFDSIVSLPGVRAPFEELTKICREYNTLSCIDGAHGIGHIPLNLKEVDPDFFVSNCHKWLYVPRGCAVFYVPVRNQHLIRSSLPTSHGFVPRETEAAFNPLPPSQKSEFVNQFEFVGTLDNSPYLCIPTALQWREKVRYGELKGEEAVMKYCVDVARQGGDKTAQILGTEVLENAEGTLRNCAFANVRLPLSYSDLAGGDMNTAISIAQWMSKTLLDEYNTFLALLIHAENFYVRLSGQIYLTEEDFDWAGNVLKEVCARAKKGEWKEGERA</sequence>
<dbReference type="Pfam" id="PF00266">
    <property type="entry name" value="Aminotran_5"/>
    <property type="match status" value="1"/>
</dbReference>
<dbReference type="PANTHER" id="PTHR43092:SF2">
    <property type="entry name" value="HERCYNYLCYSTEINE SULFOXIDE LYASE"/>
    <property type="match status" value="1"/>
</dbReference>
<dbReference type="InterPro" id="IPR015421">
    <property type="entry name" value="PyrdxlP-dep_Trfase_major"/>
</dbReference>
<proteinExistence type="predicted"/>